<dbReference type="EMBL" id="JABSTU010000004">
    <property type="protein sequence ID" value="KAH8032827.1"/>
    <property type="molecule type" value="Genomic_DNA"/>
</dbReference>
<sequence>MKFGTPFFSLKQKCNLCDFNNHCRNAVHQRTQMLYAKLPCTMPCLRLPLPTSQVCPAHLFLESRDNGKATCGAHPKEHRSVFTAEMLDIFTDPDHTEDRDVVQSWWWYLEGKGCRHWRFPHGHCPDGEDVFPTSLECVQRCVEAKRREAPCVTPKGVMCDVKHLRFGYIADASMHGSKARRCRQLPSSGNKAKLLHCLAGSNKFPTLEACQERCVPTKLYSPAPEQ</sequence>
<name>A0A9J6EEF0_RHIMP</name>
<protein>
    <recommendedName>
        <fullName evidence="3">Bovine pancreatic trypsin inhibitor</fullName>
    </recommendedName>
</protein>
<dbReference type="AlphaFoldDB" id="A0A9J6EEF0"/>
<evidence type="ECO:0000313" key="1">
    <source>
        <dbReference type="EMBL" id="KAH8032827.1"/>
    </source>
</evidence>
<dbReference type="InterPro" id="IPR036880">
    <property type="entry name" value="Kunitz_BPTI_sf"/>
</dbReference>
<evidence type="ECO:0000313" key="2">
    <source>
        <dbReference type="Proteomes" id="UP000821866"/>
    </source>
</evidence>
<reference evidence="1" key="2">
    <citation type="submission" date="2021-09" db="EMBL/GenBank/DDBJ databases">
        <authorList>
            <person name="Jia N."/>
            <person name="Wang J."/>
            <person name="Shi W."/>
            <person name="Du L."/>
            <person name="Sun Y."/>
            <person name="Zhan W."/>
            <person name="Jiang J."/>
            <person name="Wang Q."/>
            <person name="Zhang B."/>
            <person name="Ji P."/>
            <person name="Sakyi L.B."/>
            <person name="Cui X."/>
            <person name="Yuan T."/>
            <person name="Jiang B."/>
            <person name="Yang W."/>
            <person name="Lam T.T.-Y."/>
            <person name="Chang Q."/>
            <person name="Ding S."/>
            <person name="Wang X."/>
            <person name="Zhu J."/>
            <person name="Ruan X."/>
            <person name="Zhao L."/>
            <person name="Wei J."/>
            <person name="Que T."/>
            <person name="Du C."/>
            <person name="Cheng J."/>
            <person name="Dai P."/>
            <person name="Han X."/>
            <person name="Huang E."/>
            <person name="Gao Y."/>
            <person name="Liu J."/>
            <person name="Shao H."/>
            <person name="Ye R."/>
            <person name="Li L."/>
            <person name="Wei W."/>
            <person name="Wang X."/>
            <person name="Wang C."/>
            <person name="Huo Q."/>
            <person name="Li W."/>
            <person name="Guo W."/>
            <person name="Chen H."/>
            <person name="Chen S."/>
            <person name="Zhou L."/>
            <person name="Zhou L."/>
            <person name="Ni X."/>
            <person name="Tian J."/>
            <person name="Zhou Y."/>
            <person name="Sheng Y."/>
            <person name="Liu T."/>
            <person name="Pan Y."/>
            <person name="Xia L."/>
            <person name="Li J."/>
            <person name="Zhao F."/>
            <person name="Cao W."/>
        </authorList>
    </citation>
    <scope>NUCLEOTIDE SEQUENCE</scope>
    <source>
        <strain evidence="1">Rmic-2018</strain>
        <tissue evidence="1">Larvae</tissue>
    </source>
</reference>
<evidence type="ECO:0008006" key="3">
    <source>
        <dbReference type="Google" id="ProtNLM"/>
    </source>
</evidence>
<reference evidence="1" key="1">
    <citation type="journal article" date="2020" name="Cell">
        <title>Large-Scale Comparative Analyses of Tick Genomes Elucidate Their Genetic Diversity and Vector Capacities.</title>
        <authorList>
            <consortium name="Tick Genome and Microbiome Consortium (TIGMIC)"/>
            <person name="Jia N."/>
            <person name="Wang J."/>
            <person name="Shi W."/>
            <person name="Du L."/>
            <person name="Sun Y."/>
            <person name="Zhan W."/>
            <person name="Jiang J.F."/>
            <person name="Wang Q."/>
            <person name="Zhang B."/>
            <person name="Ji P."/>
            <person name="Bell-Sakyi L."/>
            <person name="Cui X.M."/>
            <person name="Yuan T.T."/>
            <person name="Jiang B.G."/>
            <person name="Yang W.F."/>
            <person name="Lam T.T."/>
            <person name="Chang Q.C."/>
            <person name="Ding S.J."/>
            <person name="Wang X.J."/>
            <person name="Zhu J.G."/>
            <person name="Ruan X.D."/>
            <person name="Zhao L."/>
            <person name="Wei J.T."/>
            <person name="Ye R.Z."/>
            <person name="Que T.C."/>
            <person name="Du C.H."/>
            <person name="Zhou Y.H."/>
            <person name="Cheng J.X."/>
            <person name="Dai P.F."/>
            <person name="Guo W.B."/>
            <person name="Han X.H."/>
            <person name="Huang E.J."/>
            <person name="Li L.F."/>
            <person name="Wei W."/>
            <person name="Gao Y.C."/>
            <person name="Liu J.Z."/>
            <person name="Shao H.Z."/>
            <person name="Wang X."/>
            <person name="Wang C.C."/>
            <person name="Yang T.C."/>
            <person name="Huo Q.B."/>
            <person name="Li W."/>
            <person name="Chen H.Y."/>
            <person name="Chen S.E."/>
            <person name="Zhou L.G."/>
            <person name="Ni X.B."/>
            <person name="Tian J.H."/>
            <person name="Sheng Y."/>
            <person name="Liu T."/>
            <person name="Pan Y.S."/>
            <person name="Xia L.Y."/>
            <person name="Li J."/>
            <person name="Zhao F."/>
            <person name="Cao W.C."/>
        </authorList>
    </citation>
    <scope>NUCLEOTIDE SEQUENCE</scope>
    <source>
        <strain evidence="1">Rmic-2018</strain>
    </source>
</reference>
<organism evidence="1 2">
    <name type="scientific">Rhipicephalus microplus</name>
    <name type="common">Cattle tick</name>
    <name type="synonym">Boophilus microplus</name>
    <dbReference type="NCBI Taxonomy" id="6941"/>
    <lineage>
        <taxon>Eukaryota</taxon>
        <taxon>Metazoa</taxon>
        <taxon>Ecdysozoa</taxon>
        <taxon>Arthropoda</taxon>
        <taxon>Chelicerata</taxon>
        <taxon>Arachnida</taxon>
        <taxon>Acari</taxon>
        <taxon>Parasitiformes</taxon>
        <taxon>Ixodida</taxon>
        <taxon>Ixodoidea</taxon>
        <taxon>Ixodidae</taxon>
        <taxon>Rhipicephalinae</taxon>
        <taxon>Rhipicephalus</taxon>
        <taxon>Boophilus</taxon>
    </lineage>
</organism>
<dbReference type="GO" id="GO:0004867">
    <property type="term" value="F:serine-type endopeptidase inhibitor activity"/>
    <property type="evidence" value="ECO:0007669"/>
    <property type="project" value="InterPro"/>
</dbReference>
<keyword evidence="2" id="KW-1185">Reference proteome</keyword>
<gene>
    <name evidence="1" type="ORF">HPB51_002981</name>
</gene>
<proteinExistence type="predicted"/>
<dbReference type="SUPFAM" id="SSF57362">
    <property type="entry name" value="BPTI-like"/>
    <property type="match status" value="1"/>
</dbReference>
<comment type="caution">
    <text evidence="1">The sequence shown here is derived from an EMBL/GenBank/DDBJ whole genome shotgun (WGS) entry which is preliminary data.</text>
</comment>
<dbReference type="Gene3D" id="4.10.410.10">
    <property type="entry name" value="Pancreatic trypsin inhibitor Kunitz domain"/>
    <property type="match status" value="1"/>
</dbReference>
<accession>A0A9J6EEF0</accession>
<dbReference type="Proteomes" id="UP000821866">
    <property type="component" value="Chromosome 2"/>
</dbReference>